<name>A0ACC1P0D1_9PEZI</name>
<reference evidence="1" key="1">
    <citation type="submission" date="2022-10" db="EMBL/GenBank/DDBJ databases">
        <title>Genome Sequence of Xylaria curta.</title>
        <authorList>
            <person name="Buettner E."/>
        </authorList>
    </citation>
    <scope>NUCLEOTIDE SEQUENCE</scope>
    <source>
        <strain evidence="1">Babe10</strain>
    </source>
</reference>
<dbReference type="Proteomes" id="UP001143856">
    <property type="component" value="Unassembled WGS sequence"/>
</dbReference>
<comment type="caution">
    <text evidence="1">The sequence shown here is derived from an EMBL/GenBank/DDBJ whole genome shotgun (WGS) entry which is preliminary data.</text>
</comment>
<protein>
    <submittedName>
        <fullName evidence="1">Uncharacterized protein</fullName>
    </submittedName>
</protein>
<keyword evidence="2" id="KW-1185">Reference proteome</keyword>
<evidence type="ECO:0000313" key="1">
    <source>
        <dbReference type="EMBL" id="KAJ2984003.1"/>
    </source>
</evidence>
<accession>A0ACC1P0D1</accession>
<sequence length="186" mass="20897">MELTIQCYVKSTTIIKHDWLYSRDIESHILPACLTSLIIIILSPHHGAGAGIGVEDALALCTLIEMVINTLSESSASNWVNTPALIGAALQAYDEVRMPRSQWLVKSSREACDIYEWNYPTTKTDWDRCMTEITARSHKLWYFDIEGMLEDLRKGYSSRTSSISGEVVRSNGPVNIEHKGEAETVF</sequence>
<evidence type="ECO:0000313" key="2">
    <source>
        <dbReference type="Proteomes" id="UP001143856"/>
    </source>
</evidence>
<dbReference type="EMBL" id="JAPDGR010001334">
    <property type="protein sequence ID" value="KAJ2984003.1"/>
    <property type="molecule type" value="Genomic_DNA"/>
</dbReference>
<gene>
    <name evidence="1" type="ORF">NUW58_g6151</name>
</gene>
<organism evidence="1 2">
    <name type="scientific">Xylaria curta</name>
    <dbReference type="NCBI Taxonomy" id="42375"/>
    <lineage>
        <taxon>Eukaryota</taxon>
        <taxon>Fungi</taxon>
        <taxon>Dikarya</taxon>
        <taxon>Ascomycota</taxon>
        <taxon>Pezizomycotina</taxon>
        <taxon>Sordariomycetes</taxon>
        <taxon>Xylariomycetidae</taxon>
        <taxon>Xylariales</taxon>
        <taxon>Xylariaceae</taxon>
        <taxon>Xylaria</taxon>
    </lineage>
</organism>
<proteinExistence type="predicted"/>